<comment type="caution">
    <text evidence="1">The sequence shown here is derived from an EMBL/GenBank/DDBJ whole genome shotgun (WGS) entry which is preliminary data.</text>
</comment>
<dbReference type="AlphaFoldDB" id="A0A2U1AR38"/>
<accession>A0A2U1AR38</accession>
<name>A0A2U1AR38_9BACT</name>
<evidence type="ECO:0000313" key="1">
    <source>
        <dbReference type="EMBL" id="PVY38842.1"/>
    </source>
</evidence>
<protein>
    <submittedName>
        <fullName evidence="1">Uncharacterized protein</fullName>
    </submittedName>
</protein>
<dbReference type="EMBL" id="QEKI01000014">
    <property type="protein sequence ID" value="PVY38842.1"/>
    <property type="molecule type" value="Genomic_DNA"/>
</dbReference>
<dbReference type="OrthoDB" id="9838752at2"/>
<keyword evidence="2" id="KW-1185">Reference proteome</keyword>
<proteinExistence type="predicted"/>
<organism evidence="1 2">
    <name type="scientific">Pontibacter virosus</name>
    <dbReference type="NCBI Taxonomy" id="1765052"/>
    <lineage>
        <taxon>Bacteria</taxon>
        <taxon>Pseudomonadati</taxon>
        <taxon>Bacteroidota</taxon>
        <taxon>Cytophagia</taxon>
        <taxon>Cytophagales</taxon>
        <taxon>Hymenobacteraceae</taxon>
        <taxon>Pontibacter</taxon>
    </lineage>
</organism>
<dbReference type="RefSeq" id="WP_116544626.1">
    <property type="nucleotide sequence ID" value="NZ_QEKI01000014.1"/>
</dbReference>
<reference evidence="1 2" key="1">
    <citation type="submission" date="2018-04" db="EMBL/GenBank/DDBJ databases">
        <title>Genomic Encyclopedia of Type Strains, Phase IV (KMG-IV): sequencing the most valuable type-strain genomes for metagenomic binning, comparative biology and taxonomic classification.</title>
        <authorList>
            <person name="Goeker M."/>
        </authorList>
    </citation>
    <scope>NUCLEOTIDE SEQUENCE [LARGE SCALE GENOMIC DNA]</scope>
    <source>
        <strain evidence="1 2">DSM 100231</strain>
    </source>
</reference>
<gene>
    <name evidence="1" type="ORF">C8E01_1144</name>
</gene>
<sequence>MMRYSFLDPALLKKAFLDLMRPDEICWKPLDIEAGIRALTTHGKTIGAISIYFKSGDGFYCPVWDDCLLLEGVNDAYWHLFEGLHFQQEVTLELVYQLINRFALVKPQSYDWAEDTACFKTAIASELARYDLSEMYFCLQLD</sequence>
<dbReference type="Proteomes" id="UP000245466">
    <property type="component" value="Unassembled WGS sequence"/>
</dbReference>
<evidence type="ECO:0000313" key="2">
    <source>
        <dbReference type="Proteomes" id="UP000245466"/>
    </source>
</evidence>